<feature type="coiled-coil region" evidence="2">
    <location>
        <begin position="90"/>
        <end position="117"/>
    </location>
</feature>
<evidence type="ECO:0000256" key="1">
    <source>
        <dbReference type="ARBA" id="ARBA00009477"/>
    </source>
</evidence>
<dbReference type="Gene3D" id="1.10.287.470">
    <property type="entry name" value="Helix hairpin bin"/>
    <property type="match status" value="1"/>
</dbReference>
<dbReference type="AlphaFoldDB" id="A0A1G8E9Z4"/>
<comment type="similarity">
    <text evidence="1">Belongs to the membrane fusion protein (MFP) (TC 8.A.1) family.</text>
</comment>
<name>A0A1G8E9Z4_9VIBR</name>
<dbReference type="FunFam" id="2.40.420.20:FF:000007">
    <property type="entry name" value="HAE1 family efflux pump MFP component"/>
    <property type="match status" value="1"/>
</dbReference>
<dbReference type="GO" id="GO:0015562">
    <property type="term" value="F:efflux transmembrane transporter activity"/>
    <property type="evidence" value="ECO:0007669"/>
    <property type="project" value="TreeGrafter"/>
</dbReference>
<dbReference type="InterPro" id="IPR058792">
    <property type="entry name" value="Beta-barrel_RND_2"/>
</dbReference>
<feature type="domain" description="Multidrug resistance protein MdtA-like barrel-sandwich hybrid" evidence="3">
    <location>
        <begin position="20"/>
        <end position="140"/>
    </location>
</feature>
<evidence type="ECO:0000313" key="7">
    <source>
        <dbReference type="Proteomes" id="UP000198854"/>
    </source>
</evidence>
<dbReference type="STRING" id="861298.SAMN04488136_12386"/>
<evidence type="ECO:0000256" key="2">
    <source>
        <dbReference type="SAM" id="Coils"/>
    </source>
</evidence>
<dbReference type="Proteomes" id="UP000198854">
    <property type="component" value="Unassembled WGS sequence"/>
</dbReference>
<organism evidence="6 7">
    <name type="scientific">Vibrio xiamenensis</name>
    <dbReference type="NCBI Taxonomy" id="861298"/>
    <lineage>
        <taxon>Bacteria</taxon>
        <taxon>Pseudomonadati</taxon>
        <taxon>Pseudomonadota</taxon>
        <taxon>Gammaproteobacteria</taxon>
        <taxon>Vibrionales</taxon>
        <taxon>Vibrionaceae</taxon>
        <taxon>Vibrio</taxon>
    </lineage>
</organism>
<evidence type="ECO:0000259" key="5">
    <source>
        <dbReference type="Pfam" id="PF25989"/>
    </source>
</evidence>
<dbReference type="InterPro" id="IPR058637">
    <property type="entry name" value="YknX-like_C"/>
</dbReference>
<gene>
    <name evidence="6" type="ORF">SAMN04488136_12386</name>
</gene>
<keyword evidence="2" id="KW-0175">Coiled coil</keyword>
<sequence length="313" mass="34509">MQEVSQSLTLVGKLEAEQSVIISPEVTGKVDRIAVKENQQVKKGQLLIQLDADKIRASQIEANAYLRDEQRKLREFERLVKRNAITQTEIDAQKASVEIAEARLAAANANLADLNITAPFAGTVGFIDFSRGKMVSAGSELLTLDDLSVMQLDLRVPERYLSLIETEMAVTASTTAWGERSFYGHVVGVDTRINSETLNLRVRIHFDNQDLALKPGMLMSATLEFPPLEAPIIPVQAIEYSGTKRYVYVIDATNIAHRREVVLGARVENRVVIDKGLTIGEKIVVQGMVNMRDGSPIELVGADGRPVNQEGEL</sequence>
<dbReference type="PANTHER" id="PTHR30469">
    <property type="entry name" value="MULTIDRUG RESISTANCE PROTEIN MDTA"/>
    <property type="match status" value="1"/>
</dbReference>
<dbReference type="Gene3D" id="2.40.420.20">
    <property type="match status" value="1"/>
</dbReference>
<dbReference type="Gene3D" id="2.40.50.100">
    <property type="match status" value="1"/>
</dbReference>
<feature type="domain" description="YknX-like C-terminal permuted SH3-like" evidence="5">
    <location>
        <begin position="233"/>
        <end position="298"/>
    </location>
</feature>
<dbReference type="SUPFAM" id="SSF111369">
    <property type="entry name" value="HlyD-like secretion proteins"/>
    <property type="match status" value="1"/>
</dbReference>
<dbReference type="PANTHER" id="PTHR30469:SF13">
    <property type="entry name" value="HAE1 FAMILY EFFLUX PUMP MFP COMPONENT"/>
    <property type="match status" value="1"/>
</dbReference>
<protein>
    <submittedName>
        <fullName evidence="6">RND family efflux transporter, MFP subunit</fullName>
    </submittedName>
</protein>
<reference evidence="6 7" key="1">
    <citation type="submission" date="2016-10" db="EMBL/GenBank/DDBJ databases">
        <authorList>
            <person name="de Groot N.N."/>
        </authorList>
    </citation>
    <scope>NUCLEOTIDE SEQUENCE [LARGE SCALE GENOMIC DNA]</scope>
    <source>
        <strain evidence="6 7">CGMCC 1.10228</strain>
    </source>
</reference>
<dbReference type="Gene3D" id="2.40.30.170">
    <property type="match status" value="1"/>
</dbReference>
<dbReference type="InterPro" id="IPR058625">
    <property type="entry name" value="MdtA-like_BSH"/>
</dbReference>
<evidence type="ECO:0000313" key="6">
    <source>
        <dbReference type="EMBL" id="SDH66735.1"/>
    </source>
</evidence>
<evidence type="ECO:0000259" key="3">
    <source>
        <dbReference type="Pfam" id="PF25917"/>
    </source>
</evidence>
<accession>A0A1G8E9Z4</accession>
<dbReference type="FunFam" id="2.40.30.170:FF:000010">
    <property type="entry name" value="Efflux RND transporter periplasmic adaptor subunit"/>
    <property type="match status" value="1"/>
</dbReference>
<dbReference type="Pfam" id="PF25917">
    <property type="entry name" value="BSH_RND"/>
    <property type="match status" value="1"/>
</dbReference>
<feature type="domain" description="CusB-like beta-barrel" evidence="4">
    <location>
        <begin position="153"/>
        <end position="223"/>
    </location>
</feature>
<dbReference type="Pfam" id="PF25989">
    <property type="entry name" value="YknX_C"/>
    <property type="match status" value="1"/>
</dbReference>
<dbReference type="NCBIfam" id="TIGR01730">
    <property type="entry name" value="RND_mfp"/>
    <property type="match status" value="1"/>
</dbReference>
<dbReference type="InterPro" id="IPR006143">
    <property type="entry name" value="RND_pump_MFP"/>
</dbReference>
<dbReference type="Pfam" id="PF25954">
    <property type="entry name" value="Beta-barrel_RND_2"/>
    <property type="match status" value="1"/>
</dbReference>
<evidence type="ECO:0000259" key="4">
    <source>
        <dbReference type="Pfam" id="PF25954"/>
    </source>
</evidence>
<proteinExistence type="inferred from homology"/>
<keyword evidence="7" id="KW-1185">Reference proteome</keyword>
<dbReference type="EMBL" id="FNDD01000023">
    <property type="protein sequence ID" value="SDH66735.1"/>
    <property type="molecule type" value="Genomic_DNA"/>
</dbReference>
<dbReference type="GO" id="GO:1990281">
    <property type="term" value="C:efflux pump complex"/>
    <property type="evidence" value="ECO:0007669"/>
    <property type="project" value="TreeGrafter"/>
</dbReference>